<reference evidence="4" key="3">
    <citation type="submission" date="2025-04" db="UniProtKB">
        <authorList>
            <consortium name="RefSeq"/>
        </authorList>
    </citation>
    <scope>IDENTIFICATION</scope>
    <source>
        <strain evidence="4">CBS 304.34</strain>
    </source>
</reference>
<keyword evidence="1" id="KW-0472">Membrane</keyword>
<dbReference type="GeneID" id="54453667"/>
<keyword evidence="3" id="KW-1185">Reference proteome</keyword>
<organism evidence="2">
    <name type="scientific">Mytilinidion resinicola</name>
    <dbReference type="NCBI Taxonomy" id="574789"/>
    <lineage>
        <taxon>Eukaryota</taxon>
        <taxon>Fungi</taxon>
        <taxon>Dikarya</taxon>
        <taxon>Ascomycota</taxon>
        <taxon>Pezizomycotina</taxon>
        <taxon>Dothideomycetes</taxon>
        <taxon>Pleosporomycetidae</taxon>
        <taxon>Mytilinidiales</taxon>
        <taxon>Mytilinidiaceae</taxon>
        <taxon>Mytilinidion</taxon>
    </lineage>
</organism>
<dbReference type="AlphaFoldDB" id="A0A6A6Y798"/>
<dbReference type="Proteomes" id="UP000504636">
    <property type="component" value="Unplaced"/>
</dbReference>
<accession>A0A6A6Y798</accession>
<protein>
    <submittedName>
        <fullName evidence="2 4">Uncharacterized protein</fullName>
    </submittedName>
</protein>
<sequence>MYFKRPAIILGAIISLISVYPPHYLLHIERGIDSIFFTSRSKGPTLRSSFNRITRRIRSQNMLRRTSKGK</sequence>
<dbReference type="EMBL" id="MU003712">
    <property type="protein sequence ID" value="KAF2804696.1"/>
    <property type="molecule type" value="Genomic_DNA"/>
</dbReference>
<evidence type="ECO:0000313" key="3">
    <source>
        <dbReference type="Proteomes" id="UP000504636"/>
    </source>
</evidence>
<keyword evidence="1" id="KW-1133">Transmembrane helix</keyword>
<evidence type="ECO:0000256" key="1">
    <source>
        <dbReference type="SAM" id="Phobius"/>
    </source>
</evidence>
<gene>
    <name evidence="2 4" type="ORF">BDZ99DRAFT_150581</name>
</gene>
<dbReference type="RefSeq" id="XP_033571660.1">
    <property type="nucleotide sequence ID" value="XM_033712774.1"/>
</dbReference>
<evidence type="ECO:0000313" key="2">
    <source>
        <dbReference type="EMBL" id="KAF2804696.1"/>
    </source>
</evidence>
<feature type="transmembrane region" description="Helical" evidence="1">
    <location>
        <begin position="6"/>
        <end position="26"/>
    </location>
</feature>
<keyword evidence="1" id="KW-0812">Transmembrane</keyword>
<evidence type="ECO:0000313" key="4">
    <source>
        <dbReference type="RefSeq" id="XP_033571660.1"/>
    </source>
</evidence>
<reference evidence="4" key="2">
    <citation type="submission" date="2020-04" db="EMBL/GenBank/DDBJ databases">
        <authorList>
            <consortium name="NCBI Genome Project"/>
        </authorList>
    </citation>
    <scope>NUCLEOTIDE SEQUENCE</scope>
    <source>
        <strain evidence="4">CBS 304.34</strain>
    </source>
</reference>
<reference evidence="2 4" key="1">
    <citation type="journal article" date="2020" name="Stud. Mycol.">
        <title>101 Dothideomycetes genomes: a test case for predicting lifestyles and emergence of pathogens.</title>
        <authorList>
            <person name="Haridas S."/>
            <person name="Albert R."/>
            <person name="Binder M."/>
            <person name="Bloem J."/>
            <person name="Labutti K."/>
            <person name="Salamov A."/>
            <person name="Andreopoulos B."/>
            <person name="Baker S."/>
            <person name="Barry K."/>
            <person name="Bills G."/>
            <person name="Bluhm B."/>
            <person name="Cannon C."/>
            <person name="Castanera R."/>
            <person name="Culley D."/>
            <person name="Daum C."/>
            <person name="Ezra D."/>
            <person name="Gonzalez J."/>
            <person name="Henrissat B."/>
            <person name="Kuo A."/>
            <person name="Liang C."/>
            <person name="Lipzen A."/>
            <person name="Lutzoni F."/>
            <person name="Magnuson J."/>
            <person name="Mondo S."/>
            <person name="Nolan M."/>
            <person name="Ohm R."/>
            <person name="Pangilinan J."/>
            <person name="Park H.-J."/>
            <person name="Ramirez L."/>
            <person name="Alfaro M."/>
            <person name="Sun H."/>
            <person name="Tritt A."/>
            <person name="Yoshinaga Y."/>
            <person name="Zwiers L.-H."/>
            <person name="Turgeon B."/>
            <person name="Goodwin S."/>
            <person name="Spatafora J."/>
            <person name="Crous P."/>
            <person name="Grigoriev I."/>
        </authorList>
    </citation>
    <scope>NUCLEOTIDE SEQUENCE</scope>
    <source>
        <strain evidence="2 4">CBS 304.34</strain>
    </source>
</reference>
<name>A0A6A6Y798_9PEZI</name>
<proteinExistence type="predicted"/>